<dbReference type="Pfam" id="PF01549">
    <property type="entry name" value="ShK"/>
    <property type="match status" value="1"/>
</dbReference>
<dbReference type="InterPro" id="IPR003582">
    <property type="entry name" value="ShKT_dom"/>
</dbReference>
<evidence type="ECO:0000259" key="3">
    <source>
        <dbReference type="PROSITE" id="PS51670"/>
    </source>
</evidence>
<sequence>MAFSAVSDCAPGRHLSRSYFPLEGYRAEKRALCTTDQYDKIEGCAYFKAQGYCEETSRYYTYVQSNCHASCVNCEMPPTQPPEVDAGDCLGAHNAKRALHGAQPLTWSSTLAQEAKEWAETLIEEGTFKHANTTDGENLFGGTATKAYTCVDAVESWYSEEPDYPYNNPPTTEAEFYVTPQFGHFTQIVWKGTHQVGAALATKNLGNGYIKTVIVARYSPRGNILGQFPDNVLPEQ</sequence>
<dbReference type="SMART" id="SM00198">
    <property type="entry name" value="SCP"/>
    <property type="match status" value="1"/>
</dbReference>
<dbReference type="InterPro" id="IPR014044">
    <property type="entry name" value="CAP_dom"/>
</dbReference>
<dbReference type="SUPFAM" id="SSF55797">
    <property type="entry name" value="PR-1-like"/>
    <property type="match status" value="1"/>
</dbReference>
<dbReference type="Gene3D" id="3.40.33.10">
    <property type="entry name" value="CAP"/>
    <property type="match status" value="1"/>
</dbReference>
<keyword evidence="1" id="KW-0800">Toxin</keyword>
<evidence type="ECO:0000313" key="4">
    <source>
        <dbReference type="EMBL" id="CAH3022220.1"/>
    </source>
</evidence>
<protein>
    <recommendedName>
        <fullName evidence="3">ShKT domain-containing protein</fullName>
    </recommendedName>
</protein>
<keyword evidence="5" id="KW-1185">Reference proteome</keyword>
<dbReference type="Pfam" id="PF00188">
    <property type="entry name" value="CAP"/>
    <property type="match status" value="1"/>
</dbReference>
<dbReference type="PRINTS" id="PR00837">
    <property type="entry name" value="V5TPXLIKE"/>
</dbReference>
<dbReference type="InterPro" id="IPR002413">
    <property type="entry name" value="V5_allergen-like"/>
</dbReference>
<proteinExistence type="predicted"/>
<accession>A0ABN8M244</accession>
<feature type="domain" description="ShKT" evidence="3">
    <location>
        <begin position="35"/>
        <end position="74"/>
    </location>
</feature>
<dbReference type="InterPro" id="IPR001283">
    <property type="entry name" value="CRISP-related"/>
</dbReference>
<gene>
    <name evidence="4" type="ORF">PEVE_00014592</name>
</gene>
<comment type="caution">
    <text evidence="2">Lacks conserved residue(s) required for the propagation of feature annotation.</text>
</comment>
<dbReference type="InterPro" id="IPR034113">
    <property type="entry name" value="SCP_GAPR1-like"/>
</dbReference>
<dbReference type="EMBL" id="CALNXI010000210">
    <property type="protein sequence ID" value="CAH3022220.1"/>
    <property type="molecule type" value="Genomic_DNA"/>
</dbReference>
<evidence type="ECO:0000256" key="1">
    <source>
        <dbReference type="ARBA" id="ARBA00022656"/>
    </source>
</evidence>
<name>A0ABN8M244_9CNID</name>
<dbReference type="PROSITE" id="PS51670">
    <property type="entry name" value="SHKT"/>
    <property type="match status" value="1"/>
</dbReference>
<evidence type="ECO:0000313" key="5">
    <source>
        <dbReference type="Proteomes" id="UP001159427"/>
    </source>
</evidence>
<dbReference type="PROSITE" id="PS01009">
    <property type="entry name" value="CRISP_1"/>
    <property type="match status" value="1"/>
</dbReference>
<organism evidence="4 5">
    <name type="scientific">Porites evermanni</name>
    <dbReference type="NCBI Taxonomy" id="104178"/>
    <lineage>
        <taxon>Eukaryota</taxon>
        <taxon>Metazoa</taxon>
        <taxon>Cnidaria</taxon>
        <taxon>Anthozoa</taxon>
        <taxon>Hexacorallia</taxon>
        <taxon>Scleractinia</taxon>
        <taxon>Fungiina</taxon>
        <taxon>Poritidae</taxon>
        <taxon>Porites</taxon>
    </lineage>
</organism>
<comment type="caution">
    <text evidence="4">The sequence shown here is derived from an EMBL/GenBank/DDBJ whole genome shotgun (WGS) entry which is preliminary data.</text>
</comment>
<dbReference type="PANTHER" id="PTHR10334">
    <property type="entry name" value="CYSTEINE-RICH SECRETORY PROTEIN-RELATED"/>
    <property type="match status" value="1"/>
</dbReference>
<dbReference type="PRINTS" id="PR00838">
    <property type="entry name" value="V5ALLERGEN"/>
</dbReference>
<reference evidence="4 5" key="1">
    <citation type="submission" date="2022-05" db="EMBL/GenBank/DDBJ databases">
        <authorList>
            <consortium name="Genoscope - CEA"/>
            <person name="William W."/>
        </authorList>
    </citation>
    <scope>NUCLEOTIDE SEQUENCE [LARGE SCALE GENOMIC DNA]</scope>
</reference>
<evidence type="ECO:0000256" key="2">
    <source>
        <dbReference type="PROSITE-ProRule" id="PRU01005"/>
    </source>
</evidence>
<dbReference type="Proteomes" id="UP001159427">
    <property type="component" value="Unassembled WGS sequence"/>
</dbReference>
<dbReference type="InterPro" id="IPR035940">
    <property type="entry name" value="CAP_sf"/>
</dbReference>
<dbReference type="InterPro" id="IPR018244">
    <property type="entry name" value="Allrgn_V5/Tpx1_CS"/>
</dbReference>
<dbReference type="CDD" id="cd05382">
    <property type="entry name" value="CAP_GAPR1-like"/>
    <property type="match status" value="1"/>
</dbReference>